<evidence type="ECO:0000256" key="8">
    <source>
        <dbReference type="ARBA" id="ARBA00022692"/>
    </source>
</evidence>
<comment type="subcellular location">
    <subcellularLocation>
        <location evidence="1 16">Mitochondrion inner membrane</location>
        <topology evidence="1 16">Single-pass membrane protein</topology>
    </subcellularLocation>
</comment>
<dbReference type="RefSeq" id="XP_031572269.1">
    <property type="nucleotide sequence ID" value="XM_031716409.1"/>
</dbReference>
<dbReference type="Proteomes" id="UP000515163">
    <property type="component" value="Unplaced"/>
</dbReference>
<feature type="region of interest" description="Disordered" evidence="17">
    <location>
        <begin position="314"/>
        <end position="333"/>
    </location>
</feature>
<dbReference type="GeneID" id="116306358"/>
<dbReference type="GO" id="GO:0044205">
    <property type="term" value="P:'de novo' UMP biosynthetic process"/>
    <property type="evidence" value="ECO:0007669"/>
    <property type="project" value="UniProtKB-UniPathway"/>
</dbReference>
<sequence length="427" mass="46859">MLVKLFEIKKVKNLKINWQKPLKIFQKTMSSFKSKVLRSIFRHGIALVGCTSALFCGYFTVKGDEQFYRNVIMPVIKLLDAERAHLLAVKMASYGLVPSDRDEDPEILNTKVFGLQFSNPVGLAAGFDKQGEAVSGLVKMGFGFVEIGSITPEPQPGNQKPRVFRLNEDKAIINRYGFNSQGHEIVKQNLHRHRVKLNQGILGINLGKNKTSEDAVLDYTKGVEVFGPMADYLVINVSSPNTPGLRAMQGREMLAALIDKVLEARSSLPPSNQPPLLVKIAPDLTQQDKEDIAAVVTRPNHHIDGIIVSNTTISRPPSLQSANKKETGGLSGEPLRTMSTELVRDMYTLTKGTIPIIGVGGISSGQDAYDKIKAGASLVQLYTALTYHGPPLVKRLKKELADLLRKDGFNSVSEAVGVDHKDHKPSV</sequence>
<evidence type="ECO:0000256" key="6">
    <source>
        <dbReference type="ARBA" id="ARBA00022630"/>
    </source>
</evidence>
<comment type="pathway">
    <text evidence="2 16">Pyrimidine metabolism; UMP biosynthesis via de novo pathway; orotate from (S)-dihydroorotate (quinone route): step 1/1.</text>
</comment>
<gene>
    <name evidence="20" type="primary">LOC116306358</name>
</gene>
<keyword evidence="14 16" id="KW-0472">Membrane</keyword>
<dbReference type="EC" id="1.3.5.2" evidence="4 16"/>
<evidence type="ECO:0000256" key="3">
    <source>
        <dbReference type="ARBA" id="ARBA00005359"/>
    </source>
</evidence>
<keyword evidence="6 16" id="KW-0285">Flavoprotein</keyword>
<reference evidence="20" key="1">
    <citation type="submission" date="2025-08" db="UniProtKB">
        <authorList>
            <consortium name="RefSeq"/>
        </authorList>
    </citation>
    <scope>IDENTIFICATION</scope>
    <source>
        <tissue evidence="20">Tentacle</tissue>
    </source>
</reference>
<dbReference type="PANTHER" id="PTHR48109:SF4">
    <property type="entry name" value="DIHYDROOROTATE DEHYDROGENASE (QUINONE), MITOCHONDRIAL"/>
    <property type="match status" value="1"/>
</dbReference>
<evidence type="ECO:0000256" key="10">
    <source>
        <dbReference type="ARBA" id="ARBA00022946"/>
    </source>
</evidence>
<evidence type="ECO:0000256" key="7">
    <source>
        <dbReference type="ARBA" id="ARBA00022643"/>
    </source>
</evidence>
<dbReference type="InterPro" id="IPR005720">
    <property type="entry name" value="Dihydroorotate_DH_cat"/>
</dbReference>
<evidence type="ECO:0000256" key="13">
    <source>
        <dbReference type="ARBA" id="ARBA00023128"/>
    </source>
</evidence>
<evidence type="ECO:0000256" key="14">
    <source>
        <dbReference type="ARBA" id="ARBA00023136"/>
    </source>
</evidence>
<dbReference type="SUPFAM" id="SSF51395">
    <property type="entry name" value="FMN-linked oxidoreductases"/>
    <property type="match status" value="1"/>
</dbReference>
<evidence type="ECO:0000256" key="1">
    <source>
        <dbReference type="ARBA" id="ARBA00004434"/>
    </source>
</evidence>
<keyword evidence="12 16" id="KW-0560">Oxidoreductase</keyword>
<dbReference type="NCBIfam" id="NF003652">
    <property type="entry name" value="PRK05286.2-5"/>
    <property type="match status" value="1"/>
</dbReference>
<evidence type="ECO:0000256" key="11">
    <source>
        <dbReference type="ARBA" id="ARBA00022989"/>
    </source>
</evidence>
<feature type="transmembrane region" description="Helical" evidence="16">
    <location>
        <begin position="40"/>
        <end position="61"/>
    </location>
</feature>
<keyword evidence="9 16" id="KW-0999">Mitochondrion inner membrane</keyword>
<keyword evidence="7 16" id="KW-0288">FMN</keyword>
<evidence type="ECO:0000259" key="18">
    <source>
        <dbReference type="Pfam" id="PF01180"/>
    </source>
</evidence>
<keyword evidence="19" id="KW-1185">Reference proteome</keyword>
<evidence type="ECO:0000256" key="9">
    <source>
        <dbReference type="ARBA" id="ARBA00022792"/>
    </source>
</evidence>
<dbReference type="UniPathway" id="UPA00070">
    <property type="reaction ID" value="UER00946"/>
</dbReference>
<comment type="similarity">
    <text evidence="3 16">Belongs to the dihydroorotate dehydrogenase family. Type 2 subfamily.</text>
</comment>
<dbReference type="FunFam" id="3.20.20.70:FF:000066">
    <property type="entry name" value="Dihydroorotate dehydrogenase (quinone), mitochondrial"/>
    <property type="match status" value="1"/>
</dbReference>
<dbReference type="NCBIfam" id="TIGR01036">
    <property type="entry name" value="pyrD_sub2"/>
    <property type="match status" value="1"/>
</dbReference>
<evidence type="ECO:0000256" key="2">
    <source>
        <dbReference type="ARBA" id="ARBA00005161"/>
    </source>
</evidence>
<evidence type="ECO:0000256" key="17">
    <source>
        <dbReference type="SAM" id="MobiDB-lite"/>
    </source>
</evidence>
<evidence type="ECO:0000256" key="12">
    <source>
        <dbReference type="ARBA" id="ARBA00023002"/>
    </source>
</evidence>
<dbReference type="InterPro" id="IPR001295">
    <property type="entry name" value="Dihydroorotate_DH_CS"/>
</dbReference>
<feature type="domain" description="Dihydroorotate dehydrogenase catalytic" evidence="18">
    <location>
        <begin position="108"/>
        <end position="404"/>
    </location>
</feature>
<comment type="cofactor">
    <cofactor evidence="16">
        <name>FMN</name>
        <dbReference type="ChEBI" id="CHEBI:58210"/>
    </cofactor>
    <text evidence="16">Binds 1 FMN per subunit.</text>
</comment>
<keyword evidence="11 16" id="KW-1133">Transmembrane helix</keyword>
<evidence type="ECO:0000256" key="4">
    <source>
        <dbReference type="ARBA" id="ARBA00012791"/>
    </source>
</evidence>
<evidence type="ECO:0000256" key="15">
    <source>
        <dbReference type="ARBA" id="ARBA00048639"/>
    </source>
</evidence>
<evidence type="ECO:0000313" key="19">
    <source>
        <dbReference type="Proteomes" id="UP000515163"/>
    </source>
</evidence>
<protein>
    <recommendedName>
        <fullName evidence="5 16">Dihydroorotate dehydrogenase (quinone), mitochondrial</fullName>
        <shortName evidence="16">DHOdehase</shortName>
        <ecNumber evidence="4 16">1.3.5.2</ecNumber>
    </recommendedName>
</protein>
<evidence type="ECO:0000256" key="16">
    <source>
        <dbReference type="RuleBase" id="RU361255"/>
    </source>
</evidence>
<dbReference type="InParanoid" id="A0A6P8IYM0"/>
<dbReference type="PROSITE" id="PS00912">
    <property type="entry name" value="DHODEHASE_2"/>
    <property type="match status" value="1"/>
</dbReference>
<organism evidence="19 20">
    <name type="scientific">Actinia tenebrosa</name>
    <name type="common">Australian red waratah sea anemone</name>
    <dbReference type="NCBI Taxonomy" id="6105"/>
    <lineage>
        <taxon>Eukaryota</taxon>
        <taxon>Metazoa</taxon>
        <taxon>Cnidaria</taxon>
        <taxon>Anthozoa</taxon>
        <taxon>Hexacorallia</taxon>
        <taxon>Actiniaria</taxon>
        <taxon>Actiniidae</taxon>
        <taxon>Actinia</taxon>
    </lineage>
</organism>
<keyword evidence="13 16" id="KW-0496">Mitochondrion</keyword>
<dbReference type="CDD" id="cd04738">
    <property type="entry name" value="DHOD_2_like"/>
    <property type="match status" value="1"/>
</dbReference>
<accession>A0A6P8IYM0</accession>
<proteinExistence type="inferred from homology"/>
<dbReference type="FunCoup" id="A0A6P8IYM0">
    <property type="interactions" value="1836"/>
</dbReference>
<dbReference type="InterPro" id="IPR005719">
    <property type="entry name" value="Dihydroorotate_DH_2"/>
</dbReference>
<name>A0A6P8IYM0_ACTTE</name>
<dbReference type="PANTHER" id="PTHR48109">
    <property type="entry name" value="DIHYDROOROTATE DEHYDROGENASE (QUINONE), MITOCHONDRIAL-RELATED"/>
    <property type="match status" value="1"/>
</dbReference>
<dbReference type="OrthoDB" id="14784at2759"/>
<keyword evidence="10" id="KW-0809">Transit peptide</keyword>
<dbReference type="InterPro" id="IPR050074">
    <property type="entry name" value="DHO_dehydrogenase"/>
</dbReference>
<dbReference type="NCBIfam" id="NF003645">
    <property type="entry name" value="PRK05286.1-2"/>
    <property type="match status" value="1"/>
</dbReference>
<dbReference type="InterPro" id="IPR013785">
    <property type="entry name" value="Aldolase_TIM"/>
</dbReference>
<dbReference type="PROSITE" id="PS00911">
    <property type="entry name" value="DHODEHASE_1"/>
    <property type="match status" value="1"/>
</dbReference>
<comment type="catalytic activity">
    <reaction evidence="15 16">
        <text>(S)-dihydroorotate + a quinone = orotate + a quinol</text>
        <dbReference type="Rhea" id="RHEA:30187"/>
        <dbReference type="ChEBI" id="CHEBI:24646"/>
        <dbReference type="ChEBI" id="CHEBI:30839"/>
        <dbReference type="ChEBI" id="CHEBI:30864"/>
        <dbReference type="ChEBI" id="CHEBI:132124"/>
        <dbReference type="EC" id="1.3.5.2"/>
    </reaction>
</comment>
<dbReference type="Gene3D" id="3.20.20.70">
    <property type="entry name" value="Aldolase class I"/>
    <property type="match status" value="1"/>
</dbReference>
<dbReference type="GO" id="GO:0005743">
    <property type="term" value="C:mitochondrial inner membrane"/>
    <property type="evidence" value="ECO:0007669"/>
    <property type="project" value="UniProtKB-SubCell"/>
</dbReference>
<dbReference type="GO" id="GO:0006207">
    <property type="term" value="P:'de novo' pyrimidine nucleobase biosynthetic process"/>
    <property type="evidence" value="ECO:0007669"/>
    <property type="project" value="InterPro"/>
</dbReference>
<dbReference type="KEGG" id="aten:116306358"/>
<dbReference type="AlphaFoldDB" id="A0A6P8IYM0"/>
<dbReference type="GO" id="GO:0106430">
    <property type="term" value="F:dihydroorotate dehydrogenase (quinone) activity"/>
    <property type="evidence" value="ECO:0007669"/>
    <property type="project" value="UniProtKB-EC"/>
</dbReference>
<evidence type="ECO:0000256" key="5">
    <source>
        <dbReference type="ARBA" id="ARBA00017599"/>
    </source>
</evidence>
<evidence type="ECO:0000313" key="20">
    <source>
        <dbReference type="RefSeq" id="XP_031572269.1"/>
    </source>
</evidence>
<dbReference type="Pfam" id="PF01180">
    <property type="entry name" value="DHO_dh"/>
    <property type="match status" value="1"/>
</dbReference>
<keyword evidence="8 16" id="KW-0812">Transmembrane</keyword>